<dbReference type="InterPro" id="IPR007348">
    <property type="entry name" value="CopC_dom"/>
</dbReference>
<evidence type="ECO:0000256" key="1">
    <source>
        <dbReference type="ARBA" id="ARBA00022729"/>
    </source>
</evidence>
<dbReference type="OrthoDB" id="5242236at2"/>
<keyword evidence="2" id="KW-0186">Copper</keyword>
<dbReference type="GO" id="GO:0005507">
    <property type="term" value="F:copper ion binding"/>
    <property type="evidence" value="ECO:0007669"/>
    <property type="project" value="InterPro"/>
</dbReference>
<dbReference type="AlphaFoldDB" id="A0A1L7D2T4"/>
<evidence type="ECO:0000256" key="5">
    <source>
        <dbReference type="SAM" id="SignalP"/>
    </source>
</evidence>
<accession>A0A1L7D2T4</accession>
<proteinExistence type="predicted"/>
<dbReference type="InterPro" id="IPR014756">
    <property type="entry name" value="Ig_E-set"/>
</dbReference>
<dbReference type="STRING" id="161895.CPHO_05375"/>
<evidence type="ECO:0000313" key="7">
    <source>
        <dbReference type="EMBL" id="APT92410.1"/>
    </source>
</evidence>
<evidence type="ECO:0000313" key="8">
    <source>
        <dbReference type="Proteomes" id="UP000185491"/>
    </source>
</evidence>
<dbReference type="GO" id="GO:0046688">
    <property type="term" value="P:response to copper ion"/>
    <property type="evidence" value="ECO:0007669"/>
    <property type="project" value="InterPro"/>
</dbReference>
<evidence type="ECO:0000259" key="6">
    <source>
        <dbReference type="Pfam" id="PF04234"/>
    </source>
</evidence>
<organism evidence="7 8">
    <name type="scientific">Corynebacterium phocae</name>
    <dbReference type="NCBI Taxonomy" id="161895"/>
    <lineage>
        <taxon>Bacteria</taxon>
        <taxon>Bacillati</taxon>
        <taxon>Actinomycetota</taxon>
        <taxon>Actinomycetes</taxon>
        <taxon>Mycobacteriales</taxon>
        <taxon>Corynebacteriaceae</taxon>
        <taxon>Corynebacterium</taxon>
    </lineage>
</organism>
<sequence length="187" mass="19257">MKFRNRITRLAAVPLASACVVLASPVALAHDSVIGGSVTSGEVLQEFPREITLEFSGIPQEGYNTFAVTDTDTEEVLFDAEPDITGRDLTIEVPEDVNPGPGNYQVGFRITSSDGHSTMGSVPFSVAGAQGATVPTETSNSEAGSSSGSTAELSGGLKTVISIGAILAALAVIIMLVAKMRGTNKKG</sequence>
<dbReference type="KEGG" id="cpho:CPHO_05375"/>
<dbReference type="InterPro" id="IPR014755">
    <property type="entry name" value="Cu-Rt/internalin_Ig-like"/>
</dbReference>
<evidence type="ECO:0000256" key="2">
    <source>
        <dbReference type="ARBA" id="ARBA00023008"/>
    </source>
</evidence>
<dbReference type="Proteomes" id="UP000185491">
    <property type="component" value="Chromosome"/>
</dbReference>
<feature type="transmembrane region" description="Helical" evidence="4">
    <location>
        <begin position="159"/>
        <end position="178"/>
    </location>
</feature>
<dbReference type="Gene3D" id="2.60.40.1220">
    <property type="match status" value="1"/>
</dbReference>
<feature type="signal peptide" evidence="5">
    <location>
        <begin position="1"/>
        <end position="29"/>
    </location>
</feature>
<keyword evidence="4" id="KW-0812">Transmembrane</keyword>
<dbReference type="Pfam" id="PF04234">
    <property type="entry name" value="CopC"/>
    <property type="match status" value="1"/>
</dbReference>
<dbReference type="SUPFAM" id="SSF81296">
    <property type="entry name" value="E set domains"/>
    <property type="match status" value="1"/>
</dbReference>
<name>A0A1L7D2T4_9CORY</name>
<dbReference type="RefSeq" id="WP_075733853.1">
    <property type="nucleotide sequence ID" value="NZ_CP009249.1"/>
</dbReference>
<keyword evidence="4" id="KW-1133">Transmembrane helix</keyword>
<gene>
    <name evidence="7" type="ORF">CPHO_05375</name>
</gene>
<feature type="domain" description="CopC" evidence="6">
    <location>
        <begin position="30"/>
        <end position="126"/>
    </location>
</feature>
<reference evidence="7 8" key="1">
    <citation type="submission" date="2014-08" db="EMBL/GenBank/DDBJ databases">
        <title>Complete genome sequence of Corynebacterium phocae M408/89/1(T)(=DSM 44612(T)), isolated from the common seal (Phoca vitulina).</title>
        <authorList>
            <person name="Ruckert C."/>
            <person name="Albersmeier A."/>
            <person name="Winkler A."/>
            <person name="Kalinowski J."/>
        </authorList>
    </citation>
    <scope>NUCLEOTIDE SEQUENCE [LARGE SCALE GENOMIC DNA]</scope>
    <source>
        <strain evidence="7 8">M408/89/1</strain>
    </source>
</reference>
<feature type="chain" id="PRO_5012973354" evidence="5">
    <location>
        <begin position="30"/>
        <end position="187"/>
    </location>
</feature>
<evidence type="ECO:0000256" key="3">
    <source>
        <dbReference type="SAM" id="MobiDB-lite"/>
    </source>
</evidence>
<dbReference type="GO" id="GO:0042597">
    <property type="term" value="C:periplasmic space"/>
    <property type="evidence" value="ECO:0007669"/>
    <property type="project" value="InterPro"/>
</dbReference>
<keyword evidence="4" id="KW-0472">Membrane</keyword>
<keyword evidence="1 5" id="KW-0732">Signal</keyword>
<keyword evidence="8" id="KW-1185">Reference proteome</keyword>
<feature type="compositionally biased region" description="Low complexity" evidence="3">
    <location>
        <begin position="136"/>
        <end position="151"/>
    </location>
</feature>
<protein>
    <submittedName>
        <fullName evidence="7">Copper resistance protein</fullName>
    </submittedName>
</protein>
<feature type="region of interest" description="Disordered" evidence="3">
    <location>
        <begin position="129"/>
        <end position="151"/>
    </location>
</feature>
<dbReference type="EMBL" id="CP009249">
    <property type="protein sequence ID" value="APT92410.1"/>
    <property type="molecule type" value="Genomic_DNA"/>
</dbReference>
<evidence type="ECO:0000256" key="4">
    <source>
        <dbReference type="SAM" id="Phobius"/>
    </source>
</evidence>